<dbReference type="CDD" id="cd06089">
    <property type="entry name" value="KOW_RPL26"/>
    <property type="match status" value="1"/>
</dbReference>
<dbReference type="GO" id="GO:0005840">
    <property type="term" value="C:ribosome"/>
    <property type="evidence" value="ECO:0007669"/>
    <property type="project" value="UniProtKB-KW"/>
</dbReference>
<dbReference type="InterPro" id="IPR014722">
    <property type="entry name" value="Rib_uL2_dom2"/>
</dbReference>
<dbReference type="GO" id="GO:0006412">
    <property type="term" value="P:translation"/>
    <property type="evidence" value="ECO:0007669"/>
    <property type="project" value="UniProtKB-UniRule"/>
</dbReference>
<comment type="subunit">
    <text evidence="3 10">Part of the 50S ribosomal subunit.</text>
</comment>
<dbReference type="Proteomes" id="UP000502899">
    <property type="component" value="Chromosome"/>
</dbReference>
<dbReference type="FunFam" id="2.30.30.30:FF:000004">
    <property type="entry name" value="50S ribosomal protein L24"/>
    <property type="match status" value="1"/>
</dbReference>
<evidence type="ECO:0000256" key="6">
    <source>
        <dbReference type="ARBA" id="ARBA00022980"/>
    </source>
</evidence>
<evidence type="ECO:0000313" key="15">
    <source>
        <dbReference type="EMBL" id="QKH79307.1"/>
    </source>
</evidence>
<dbReference type="EMBL" id="CP054000">
    <property type="protein sequence ID" value="QKH79307.1"/>
    <property type="molecule type" value="Genomic_DNA"/>
</dbReference>
<evidence type="ECO:0000256" key="4">
    <source>
        <dbReference type="ARBA" id="ARBA00022730"/>
    </source>
</evidence>
<dbReference type="SMART" id="SM00739">
    <property type="entry name" value="KOW"/>
    <property type="match status" value="1"/>
</dbReference>
<evidence type="ECO:0000256" key="1">
    <source>
        <dbReference type="ARBA" id="ARBA00004072"/>
    </source>
</evidence>
<dbReference type="GO" id="GO:1990904">
    <property type="term" value="C:ribonucleoprotein complex"/>
    <property type="evidence" value="ECO:0007669"/>
    <property type="project" value="UniProtKB-KW"/>
</dbReference>
<accession>A0A133MUE7</accession>
<comment type="function">
    <text evidence="9 10">One of the proteins that surrounds the polypeptide exit tunnel on the outside of the subunit.</text>
</comment>
<dbReference type="Proteomes" id="UP000215413">
    <property type="component" value="Unassembled WGS sequence"/>
</dbReference>
<keyword evidence="4 10" id="KW-0699">rRNA-binding</keyword>
<name>A0A133MUE7_FINMA</name>
<reference evidence="16 17" key="2">
    <citation type="submission" date="2017-04" db="EMBL/GenBank/DDBJ databases">
        <title>Finegoldia magna isolated from orthopedic joint implant-associated infections.</title>
        <authorList>
            <person name="Bjorklund S."/>
            <person name="Bruggemann H."/>
            <person name="Jensen A."/>
            <person name="Hellmark B."/>
            <person name="Soderquist B."/>
        </authorList>
    </citation>
    <scope>NUCLEOTIDE SEQUENCE [LARGE SCALE GENOMIC DNA]</scope>
    <source>
        <strain evidence="16">08T492</strain>
        <strain evidence="17">CCUG 54800</strain>
    </source>
</reference>
<dbReference type="RefSeq" id="WP_002841124.1">
    <property type="nucleotide sequence ID" value="NZ_AP031486.1"/>
</dbReference>
<evidence type="ECO:0000259" key="12">
    <source>
        <dbReference type="SMART" id="SM00739"/>
    </source>
</evidence>
<reference evidence="13" key="1">
    <citation type="journal article" date="2017" name="J. Clin. Microbiol.">
        <title>Finegoldia magna Isolated from Orthopedic Joint Implant-Associated Infections.</title>
        <authorList>
            <person name="Soderquist B."/>
            <person name="Bjorklund S."/>
            <person name="Hellmark B."/>
            <person name="Jensen A."/>
            <person name="Bruggemann H."/>
        </authorList>
    </citation>
    <scope>NUCLEOTIDE SEQUENCE</scope>
    <source>
        <strain evidence="14">08T492</strain>
        <strain evidence="13">CCUG 54800</strain>
    </source>
</reference>
<evidence type="ECO:0000313" key="18">
    <source>
        <dbReference type="Proteomes" id="UP000502899"/>
    </source>
</evidence>
<evidence type="ECO:0000256" key="3">
    <source>
        <dbReference type="ARBA" id="ARBA00011838"/>
    </source>
</evidence>
<evidence type="ECO:0000256" key="7">
    <source>
        <dbReference type="ARBA" id="ARBA00023274"/>
    </source>
</evidence>
<evidence type="ECO:0000256" key="11">
    <source>
        <dbReference type="RuleBase" id="RU003477"/>
    </source>
</evidence>
<dbReference type="EMBL" id="NDYC01000006">
    <property type="protein sequence ID" value="OXZ28962.1"/>
    <property type="molecule type" value="Genomic_DNA"/>
</dbReference>
<organism evidence="13 17">
    <name type="scientific">Finegoldia magna</name>
    <name type="common">Peptostreptococcus magnus</name>
    <dbReference type="NCBI Taxonomy" id="1260"/>
    <lineage>
        <taxon>Bacteria</taxon>
        <taxon>Bacillati</taxon>
        <taxon>Bacillota</taxon>
        <taxon>Tissierellia</taxon>
        <taxon>Tissierellales</taxon>
        <taxon>Peptoniphilaceae</taxon>
        <taxon>Finegoldia</taxon>
    </lineage>
</organism>
<dbReference type="SUPFAM" id="SSF50104">
    <property type="entry name" value="Translation proteins SH3-like domain"/>
    <property type="match status" value="1"/>
</dbReference>
<sequence>MKIKNGDTVIVISGKDKGKTGNVIEVLAKQNKVVVEGVNIVTKHQKANGRGVESGLIKKEAPIDVSNVMYYDAKNKKGTRLGYKFEDGKKVRFMKSNNETIK</sequence>
<evidence type="ECO:0000313" key="17">
    <source>
        <dbReference type="Proteomes" id="UP000215413"/>
    </source>
</evidence>
<comment type="function">
    <text evidence="1 10">One of two assembly initiator proteins, it binds directly to the 5'-end of the 23S rRNA, where it nucleates assembly of the 50S subunit.</text>
</comment>
<dbReference type="Gene3D" id="2.30.30.30">
    <property type="match status" value="1"/>
</dbReference>
<dbReference type="InterPro" id="IPR005824">
    <property type="entry name" value="KOW"/>
</dbReference>
<dbReference type="EMBL" id="NDYI01000001">
    <property type="protein sequence ID" value="OXZ39951.1"/>
    <property type="molecule type" value="Genomic_DNA"/>
</dbReference>
<dbReference type="InterPro" id="IPR057264">
    <property type="entry name" value="Ribosomal_uL24_C"/>
</dbReference>
<dbReference type="PROSITE" id="PS01108">
    <property type="entry name" value="RIBOSOMAL_L24"/>
    <property type="match status" value="1"/>
</dbReference>
<evidence type="ECO:0000313" key="13">
    <source>
        <dbReference type="EMBL" id="OXZ28962.1"/>
    </source>
</evidence>
<dbReference type="GO" id="GO:0019843">
    <property type="term" value="F:rRNA binding"/>
    <property type="evidence" value="ECO:0007669"/>
    <property type="project" value="UniProtKB-UniRule"/>
</dbReference>
<evidence type="ECO:0000256" key="10">
    <source>
        <dbReference type="HAMAP-Rule" id="MF_01326"/>
    </source>
</evidence>
<dbReference type="PANTHER" id="PTHR12903">
    <property type="entry name" value="MITOCHONDRIAL RIBOSOMAL PROTEIN L24"/>
    <property type="match status" value="1"/>
</dbReference>
<dbReference type="NCBIfam" id="TIGR01079">
    <property type="entry name" value="rplX_bact"/>
    <property type="match status" value="1"/>
</dbReference>
<reference evidence="15 18" key="3">
    <citation type="submission" date="2020-05" db="EMBL/GenBank/DDBJ databases">
        <title>FDA dAtabase for Regulatory Grade micrObial Sequences (FDA-ARGOS): Supporting development and validation of Infectious Disease Dx tests.</title>
        <authorList>
            <person name="Pederson C."/>
            <person name="Tallon L."/>
            <person name="Sadzewicz L."/>
            <person name="Zhao X."/>
            <person name="Vavikolanu K."/>
            <person name="Mehta A."/>
            <person name="Aluvathingal J."/>
            <person name="Nadendla S."/>
            <person name="Myers T."/>
            <person name="Yan Y."/>
            <person name="Sichtig H."/>
        </authorList>
    </citation>
    <scope>NUCLEOTIDE SEQUENCE [LARGE SCALE GENOMIC DNA]</scope>
    <source>
        <strain evidence="15 18">FDAARGOS_764</strain>
    </source>
</reference>
<dbReference type="InterPro" id="IPR003256">
    <property type="entry name" value="Ribosomal_uL24"/>
</dbReference>
<dbReference type="InterPro" id="IPR005825">
    <property type="entry name" value="Ribosomal_uL24_CS"/>
</dbReference>
<feature type="domain" description="KOW" evidence="12">
    <location>
        <begin position="2"/>
        <end position="29"/>
    </location>
</feature>
<evidence type="ECO:0000256" key="8">
    <source>
        <dbReference type="ARBA" id="ARBA00035206"/>
    </source>
</evidence>
<protein>
    <recommendedName>
        <fullName evidence="8 10">Large ribosomal subunit protein uL24</fullName>
    </recommendedName>
</protein>
<evidence type="ECO:0000313" key="14">
    <source>
        <dbReference type="EMBL" id="OXZ39951.1"/>
    </source>
</evidence>
<keyword evidence="5 10" id="KW-0694">RNA-binding</keyword>
<keyword evidence="7 10" id="KW-0687">Ribonucleoprotein</keyword>
<gene>
    <name evidence="10 15" type="primary">rplX</name>
    <name evidence="13" type="ORF">B9N49_01015</name>
    <name evidence="14" type="ORF">B9N56_00450</name>
    <name evidence="15" type="ORF">FOC70_02565</name>
</gene>
<evidence type="ECO:0000313" key="16">
    <source>
        <dbReference type="Proteomes" id="UP000215361"/>
    </source>
</evidence>
<keyword evidence="6 10" id="KW-0689">Ribosomal protein</keyword>
<dbReference type="HAMAP" id="MF_01326_B">
    <property type="entry name" value="Ribosomal_uL24_B"/>
    <property type="match status" value="1"/>
</dbReference>
<dbReference type="GO" id="GO:0003735">
    <property type="term" value="F:structural constituent of ribosome"/>
    <property type="evidence" value="ECO:0007669"/>
    <property type="project" value="InterPro"/>
</dbReference>
<comment type="similarity">
    <text evidence="2 10 11">Belongs to the universal ribosomal protein uL24 family.</text>
</comment>
<dbReference type="InterPro" id="IPR041988">
    <property type="entry name" value="Ribosomal_uL24_KOW"/>
</dbReference>
<proteinExistence type="inferred from homology"/>
<evidence type="ECO:0000256" key="9">
    <source>
        <dbReference type="ARBA" id="ARBA00058688"/>
    </source>
</evidence>
<dbReference type="Pfam" id="PF17136">
    <property type="entry name" value="ribosomal_L24"/>
    <property type="match status" value="1"/>
</dbReference>
<dbReference type="AlphaFoldDB" id="A0A133MUE7"/>
<evidence type="ECO:0000256" key="2">
    <source>
        <dbReference type="ARBA" id="ARBA00010618"/>
    </source>
</evidence>
<dbReference type="GeneID" id="60839401"/>
<dbReference type="Pfam" id="PF00467">
    <property type="entry name" value="KOW"/>
    <property type="match status" value="1"/>
</dbReference>
<dbReference type="Proteomes" id="UP000215361">
    <property type="component" value="Unassembled WGS sequence"/>
</dbReference>
<evidence type="ECO:0000256" key="5">
    <source>
        <dbReference type="ARBA" id="ARBA00022884"/>
    </source>
</evidence>
<dbReference type="InterPro" id="IPR008991">
    <property type="entry name" value="Translation_prot_SH3-like_sf"/>
</dbReference>